<reference evidence="6 7" key="1">
    <citation type="submission" date="2023-04" db="EMBL/GenBank/DDBJ databases">
        <title>Genome of Basidiobolus ranarum AG-B5.</title>
        <authorList>
            <person name="Stajich J.E."/>
            <person name="Carter-House D."/>
            <person name="Gryganskyi A."/>
        </authorList>
    </citation>
    <scope>NUCLEOTIDE SEQUENCE [LARGE SCALE GENOMIC DNA]</scope>
    <source>
        <strain evidence="6 7">AG-B5</strain>
    </source>
</reference>
<sequence>MVATTVNTYVNFLATTNGRDKVYRFVQYFGRFLTWYLLRQGSSKDGVLAVDKLKGHLGLARRLLRLGKPIEMAQGIVNSYSIRDTILRICSLGKFGANGLYFVYDMLCWIDNVGIHKFKNIKKYNDHSNRYWLYAIAFSWLGGLYRLRQLYLE</sequence>
<dbReference type="InterPro" id="IPR008733">
    <property type="entry name" value="PEX11"/>
</dbReference>
<evidence type="ECO:0000256" key="3">
    <source>
        <dbReference type="ARBA" id="ARBA00023140"/>
    </source>
</evidence>
<name>A0ABR2WIB3_9FUNG</name>
<accession>A0ABR2WIB3</accession>
<keyword evidence="7" id="KW-1185">Reference proteome</keyword>
<keyword evidence="5" id="KW-1133">Transmembrane helix</keyword>
<comment type="subcellular location">
    <subcellularLocation>
        <location evidence="4">Peroxisome membrane</location>
    </subcellularLocation>
</comment>
<organism evidence="6 7">
    <name type="scientific">Basidiobolus ranarum</name>
    <dbReference type="NCBI Taxonomy" id="34480"/>
    <lineage>
        <taxon>Eukaryota</taxon>
        <taxon>Fungi</taxon>
        <taxon>Fungi incertae sedis</taxon>
        <taxon>Zoopagomycota</taxon>
        <taxon>Entomophthoromycotina</taxon>
        <taxon>Basidiobolomycetes</taxon>
        <taxon>Basidiobolales</taxon>
        <taxon>Basidiobolaceae</taxon>
        <taxon>Basidiobolus</taxon>
    </lineage>
</organism>
<protein>
    <submittedName>
        <fullName evidence="6">Peroxisomal membrane protein PMP27</fullName>
    </submittedName>
</protein>
<dbReference type="PANTHER" id="PTHR12652">
    <property type="entry name" value="PEROXISOMAL BIOGENESIS FACTOR 11"/>
    <property type="match status" value="1"/>
</dbReference>
<evidence type="ECO:0000256" key="4">
    <source>
        <dbReference type="ARBA" id="ARBA00046271"/>
    </source>
</evidence>
<dbReference type="Proteomes" id="UP001479436">
    <property type="component" value="Unassembled WGS sequence"/>
</dbReference>
<comment type="caution">
    <text evidence="6">The sequence shown here is derived from an EMBL/GenBank/DDBJ whole genome shotgun (WGS) entry which is preliminary data.</text>
</comment>
<evidence type="ECO:0000256" key="5">
    <source>
        <dbReference type="SAM" id="Phobius"/>
    </source>
</evidence>
<proteinExistence type="predicted"/>
<feature type="transmembrane region" description="Helical" evidence="5">
    <location>
        <begin position="131"/>
        <end position="147"/>
    </location>
</feature>
<dbReference type="EMBL" id="JASJQH010001474">
    <property type="protein sequence ID" value="KAK9761256.1"/>
    <property type="molecule type" value="Genomic_DNA"/>
</dbReference>
<keyword evidence="1" id="KW-0962">Peroxisome biogenesis</keyword>
<dbReference type="Pfam" id="PF05648">
    <property type="entry name" value="PEX11"/>
    <property type="match status" value="1"/>
</dbReference>
<keyword evidence="2 5" id="KW-0472">Membrane</keyword>
<keyword evidence="5" id="KW-0812">Transmembrane</keyword>
<dbReference type="PANTHER" id="PTHR12652:SF50">
    <property type="entry name" value="PEROXIN 11"/>
    <property type="match status" value="1"/>
</dbReference>
<evidence type="ECO:0000256" key="1">
    <source>
        <dbReference type="ARBA" id="ARBA00022593"/>
    </source>
</evidence>
<keyword evidence="3" id="KW-0576">Peroxisome</keyword>
<gene>
    <name evidence="6" type="primary">PEX11_2</name>
    <name evidence="6" type="ORF">K7432_013971</name>
</gene>
<evidence type="ECO:0000313" key="6">
    <source>
        <dbReference type="EMBL" id="KAK9761256.1"/>
    </source>
</evidence>
<evidence type="ECO:0000313" key="7">
    <source>
        <dbReference type="Proteomes" id="UP001479436"/>
    </source>
</evidence>
<evidence type="ECO:0000256" key="2">
    <source>
        <dbReference type="ARBA" id="ARBA00023136"/>
    </source>
</evidence>